<dbReference type="EMBL" id="KB203188">
    <property type="protein sequence ID" value="ESO86012.1"/>
    <property type="molecule type" value="Genomic_DNA"/>
</dbReference>
<feature type="region of interest" description="Disordered" evidence="1">
    <location>
        <begin position="109"/>
        <end position="184"/>
    </location>
</feature>
<dbReference type="RefSeq" id="XP_009063265.1">
    <property type="nucleotide sequence ID" value="XM_009065017.1"/>
</dbReference>
<dbReference type="GeneID" id="20240634"/>
<dbReference type="CTD" id="20240634"/>
<dbReference type="AlphaFoldDB" id="V3ZNX2"/>
<dbReference type="KEGG" id="lgi:LOTGIDRAFT_167516"/>
<evidence type="ECO:0000256" key="1">
    <source>
        <dbReference type="SAM" id="MobiDB-lite"/>
    </source>
</evidence>
<gene>
    <name evidence="2" type="ORF">LOTGIDRAFT_167516</name>
</gene>
<organism evidence="2 3">
    <name type="scientific">Lottia gigantea</name>
    <name type="common">Giant owl limpet</name>
    <dbReference type="NCBI Taxonomy" id="225164"/>
    <lineage>
        <taxon>Eukaryota</taxon>
        <taxon>Metazoa</taxon>
        <taxon>Spiralia</taxon>
        <taxon>Lophotrochozoa</taxon>
        <taxon>Mollusca</taxon>
        <taxon>Gastropoda</taxon>
        <taxon>Patellogastropoda</taxon>
        <taxon>Lottioidea</taxon>
        <taxon>Lottiidae</taxon>
        <taxon>Lottia</taxon>
    </lineage>
</organism>
<keyword evidence="3" id="KW-1185">Reference proteome</keyword>
<dbReference type="HOGENOM" id="CLU_960716_0_0_1"/>
<accession>V3ZNX2</accession>
<dbReference type="Proteomes" id="UP000030746">
    <property type="component" value="Unassembled WGS sequence"/>
</dbReference>
<feature type="compositionally biased region" description="Basic and acidic residues" evidence="1">
    <location>
        <begin position="110"/>
        <end position="154"/>
    </location>
</feature>
<reference evidence="2 3" key="1">
    <citation type="journal article" date="2013" name="Nature">
        <title>Insights into bilaterian evolution from three spiralian genomes.</title>
        <authorList>
            <person name="Simakov O."/>
            <person name="Marletaz F."/>
            <person name="Cho S.J."/>
            <person name="Edsinger-Gonzales E."/>
            <person name="Havlak P."/>
            <person name="Hellsten U."/>
            <person name="Kuo D.H."/>
            <person name="Larsson T."/>
            <person name="Lv J."/>
            <person name="Arendt D."/>
            <person name="Savage R."/>
            <person name="Osoegawa K."/>
            <person name="de Jong P."/>
            <person name="Grimwood J."/>
            <person name="Chapman J.A."/>
            <person name="Shapiro H."/>
            <person name="Aerts A."/>
            <person name="Otillar R.P."/>
            <person name="Terry A.Y."/>
            <person name="Boore J.L."/>
            <person name="Grigoriev I.V."/>
            <person name="Lindberg D.R."/>
            <person name="Seaver E.C."/>
            <person name="Weisblat D.A."/>
            <person name="Putnam N.H."/>
            <person name="Rokhsar D.S."/>
        </authorList>
    </citation>
    <scope>NUCLEOTIDE SEQUENCE [LARGE SCALE GENOMIC DNA]</scope>
</reference>
<name>V3ZNX2_LOTGI</name>
<evidence type="ECO:0000313" key="3">
    <source>
        <dbReference type="Proteomes" id="UP000030746"/>
    </source>
</evidence>
<sequence>MTLNERIASETTRLRSLLQTYQTFLNSQVASSTGLLKEFYQDEAFLNEAALLNLDLLVEQLVTDPSKTVTYRELIDKIEELILETAGLPARKRRSALFKSELGLGEELNISDRRSASSEESQDRDRRSASSEESQDRDRRSASSEESQDRDRRSASSSSSSSSSSSEESIEIPVIPVTTPEPTVPMTLDERIASETTRLRSLLQTYQTFLNSQVASSTGLLKEFYQDEAFLNEAALLNLDILVEQLVTDPSKTVTYRELIDKIEELILETAGLPARKRRSVVFKSLLNIR</sequence>
<feature type="compositionally biased region" description="Low complexity" evidence="1">
    <location>
        <begin position="155"/>
        <end position="184"/>
    </location>
</feature>
<protein>
    <submittedName>
        <fullName evidence="2">Uncharacterized protein</fullName>
    </submittedName>
</protein>
<proteinExistence type="predicted"/>
<evidence type="ECO:0000313" key="2">
    <source>
        <dbReference type="EMBL" id="ESO86012.1"/>
    </source>
</evidence>